<dbReference type="RefSeq" id="WP_034854047.1">
    <property type="nucleotide sequence ID" value="NZ_AJQT01000037.1"/>
</dbReference>
<sequence>MGMWGAGTGIRLSDRPLIVSDVDEVVLEFLTPFMAFLQAEGHALLPRSFRLSGNIVDRESGEAVSDVAAEALLEAFYAAQDRWQTPAVQVVETLKRLSGDADIVFLTAMPSRHAVLRRSLLDALDLPYPMLASEEPKGPLVKRLHRERDLPLVFIDDILRNLHSVREHAPASLLINMMANAEFRALAPVPAADIRVAADWAEAAKLIRGHWHAQAKTC</sequence>
<dbReference type="AlphaFoldDB" id="A0A249P9F9"/>
<name>A0A249P9F9_9HYPH</name>
<reference evidence="1 2" key="1">
    <citation type="submission" date="2017-08" db="EMBL/GenBank/DDBJ databases">
        <title>Multipartite genome sequences of Sinorhizobium species nodulating soybeans.</title>
        <authorList>
            <person name="Tian C.F."/>
        </authorList>
    </citation>
    <scope>NUCLEOTIDE SEQUENCE [LARGE SCALE GENOMIC DNA]</scope>
    <source>
        <strain evidence="1 2">CCBAU 05684</strain>
    </source>
</reference>
<keyword evidence="2" id="KW-1185">Reference proteome</keyword>
<protein>
    <submittedName>
        <fullName evidence="1">Uncharacterized protein</fullName>
    </submittedName>
</protein>
<evidence type="ECO:0000313" key="1">
    <source>
        <dbReference type="EMBL" id="ASY62415.1"/>
    </source>
</evidence>
<evidence type="ECO:0000313" key="2">
    <source>
        <dbReference type="Proteomes" id="UP000217211"/>
    </source>
</evidence>
<dbReference type="eggNOG" id="COG0647">
    <property type="taxonomic scope" value="Bacteria"/>
</dbReference>
<dbReference type="EMBL" id="CP023067">
    <property type="protein sequence ID" value="ASY62415.1"/>
    <property type="molecule type" value="Genomic_DNA"/>
</dbReference>
<accession>A0A249P9F9</accession>
<dbReference type="KEGG" id="esj:SJ05684_c09560"/>
<dbReference type="Proteomes" id="UP000217211">
    <property type="component" value="Chromosome"/>
</dbReference>
<organism evidence="1 2">
    <name type="scientific">Sinorhizobium sojae CCBAU 05684</name>
    <dbReference type="NCBI Taxonomy" id="716928"/>
    <lineage>
        <taxon>Bacteria</taxon>
        <taxon>Pseudomonadati</taxon>
        <taxon>Pseudomonadota</taxon>
        <taxon>Alphaproteobacteria</taxon>
        <taxon>Hyphomicrobiales</taxon>
        <taxon>Rhizobiaceae</taxon>
        <taxon>Sinorhizobium/Ensifer group</taxon>
        <taxon>Sinorhizobium</taxon>
    </lineage>
</organism>
<proteinExistence type="predicted"/>
<dbReference type="STRING" id="716928.GCA_000261485_01904"/>
<gene>
    <name evidence="1" type="ORF">SJ05684_c09560</name>
</gene>